<dbReference type="PANTHER" id="PTHR15657:SF1">
    <property type="entry name" value="THYROID TRANSCRIPTION FACTOR 1-ASSOCIATED PROTEIN 26"/>
    <property type="match status" value="1"/>
</dbReference>
<dbReference type="GO" id="GO:0005634">
    <property type="term" value="C:nucleus"/>
    <property type="evidence" value="ECO:0007669"/>
    <property type="project" value="TreeGrafter"/>
</dbReference>
<comment type="caution">
    <text evidence="4">The sequence shown here is derived from an EMBL/GenBank/DDBJ whole genome shotgun (WGS) entry which is preliminary data.</text>
</comment>
<protein>
    <recommendedName>
        <fullName evidence="2">rRNA-processing protein FYV7</fullName>
    </recommendedName>
</protein>
<reference evidence="4" key="1">
    <citation type="submission" date="2022-07" db="EMBL/GenBank/DDBJ databases">
        <title>Phylogenomic reconstructions and comparative analyses of Kickxellomycotina fungi.</title>
        <authorList>
            <person name="Reynolds N.K."/>
            <person name="Stajich J.E."/>
            <person name="Barry K."/>
            <person name="Grigoriev I.V."/>
            <person name="Crous P."/>
            <person name="Smith M.E."/>
        </authorList>
    </citation>
    <scope>NUCLEOTIDE SEQUENCE</scope>
    <source>
        <strain evidence="4">NRRL 3115</strain>
    </source>
</reference>
<feature type="compositionally biased region" description="Polar residues" evidence="3">
    <location>
        <begin position="171"/>
        <end position="184"/>
    </location>
</feature>
<feature type="compositionally biased region" description="Basic residues" evidence="3">
    <location>
        <begin position="150"/>
        <end position="170"/>
    </location>
</feature>
<dbReference type="Pfam" id="PF08524">
    <property type="entry name" value="rRNA_processing"/>
    <property type="match status" value="1"/>
</dbReference>
<dbReference type="PANTHER" id="PTHR15657">
    <property type="entry name" value="THYROID TRANSCRIPTION FACTOR 1-ASSOCIATED PROTEIN 26"/>
    <property type="match status" value="1"/>
</dbReference>
<feature type="region of interest" description="Disordered" evidence="3">
    <location>
        <begin position="54"/>
        <end position="193"/>
    </location>
</feature>
<comment type="similarity">
    <text evidence="1">Belongs to the FYV7 family.</text>
</comment>
<feature type="compositionally biased region" description="Basic and acidic residues" evidence="3">
    <location>
        <begin position="123"/>
        <end position="149"/>
    </location>
</feature>
<evidence type="ECO:0000256" key="2">
    <source>
        <dbReference type="ARBA" id="ARBA00018780"/>
    </source>
</evidence>
<organism evidence="4 5">
    <name type="scientific">Coemansia spiralis</name>
    <dbReference type="NCBI Taxonomy" id="417178"/>
    <lineage>
        <taxon>Eukaryota</taxon>
        <taxon>Fungi</taxon>
        <taxon>Fungi incertae sedis</taxon>
        <taxon>Zoopagomycota</taxon>
        <taxon>Kickxellomycotina</taxon>
        <taxon>Kickxellomycetes</taxon>
        <taxon>Kickxellales</taxon>
        <taxon>Kickxellaceae</taxon>
        <taxon>Coemansia</taxon>
    </lineage>
</organism>
<evidence type="ECO:0000313" key="5">
    <source>
        <dbReference type="Proteomes" id="UP001151518"/>
    </source>
</evidence>
<dbReference type="OrthoDB" id="2135053at2759"/>
<proteinExistence type="inferred from homology"/>
<dbReference type="AlphaFoldDB" id="A0A9W8KYP1"/>
<evidence type="ECO:0000256" key="1">
    <source>
        <dbReference type="ARBA" id="ARBA00006800"/>
    </source>
</evidence>
<evidence type="ECO:0000313" key="4">
    <source>
        <dbReference type="EMBL" id="KAJ2677877.1"/>
    </source>
</evidence>
<dbReference type="Proteomes" id="UP001151518">
    <property type="component" value="Unassembled WGS sequence"/>
</dbReference>
<dbReference type="EMBL" id="JANBTW010000027">
    <property type="protein sequence ID" value="KAJ2677877.1"/>
    <property type="molecule type" value="Genomic_DNA"/>
</dbReference>
<name>A0A9W8KYP1_9FUNG</name>
<feature type="compositionally biased region" description="Acidic residues" evidence="3">
    <location>
        <begin position="77"/>
        <end position="89"/>
    </location>
</feature>
<gene>
    <name evidence="4" type="ORF">GGI25_002829</name>
</gene>
<accession>A0A9W8KYP1</accession>
<feature type="compositionally biased region" description="Low complexity" evidence="3">
    <location>
        <begin position="62"/>
        <end position="74"/>
    </location>
</feature>
<sequence length="193" mass="22418">MSAFEEQGTQRRRAPTLMALDTRIQRSYKGKLVKQRIERNRLSGIKRKYFKMLKTETEDSPAKTATTAAAISKSDNSEEDGEGEEDISDSSEREVPSKQKIGKGFATGAKNLKRKPRANPFKDIMEEREQTRKQREEEQRSRGKEIERAKRQRDKHLHVRKEKRKKHNARTSRGQPVLSNQINDLLTKIKKSK</sequence>
<dbReference type="InterPro" id="IPR013730">
    <property type="entry name" value="Fyv7/TAP26"/>
</dbReference>
<evidence type="ECO:0000256" key="3">
    <source>
        <dbReference type="SAM" id="MobiDB-lite"/>
    </source>
</evidence>